<dbReference type="SUPFAM" id="SSF50129">
    <property type="entry name" value="GroES-like"/>
    <property type="match status" value="1"/>
</dbReference>
<dbReference type="SMART" id="SM00829">
    <property type="entry name" value="PKS_ER"/>
    <property type="match status" value="1"/>
</dbReference>
<dbReference type="InterPro" id="IPR011032">
    <property type="entry name" value="GroES-like_sf"/>
</dbReference>
<name>A0A2Z5FZ55_9BACT</name>
<dbReference type="OrthoDB" id="9792162at2"/>
<dbReference type="PANTHER" id="PTHR44154:SF1">
    <property type="entry name" value="QUINONE OXIDOREDUCTASE"/>
    <property type="match status" value="1"/>
</dbReference>
<proteinExistence type="predicted"/>
<evidence type="ECO:0000313" key="4">
    <source>
        <dbReference type="Proteomes" id="UP000253606"/>
    </source>
</evidence>
<dbReference type="InterPro" id="IPR020843">
    <property type="entry name" value="ER"/>
</dbReference>
<dbReference type="Pfam" id="PF00107">
    <property type="entry name" value="ADH_zinc_N"/>
    <property type="match status" value="1"/>
</dbReference>
<dbReference type="Gene3D" id="3.40.50.720">
    <property type="entry name" value="NAD(P)-binding Rossmann-like Domain"/>
    <property type="match status" value="1"/>
</dbReference>
<dbReference type="InterPro" id="IPR036291">
    <property type="entry name" value="NAD(P)-bd_dom_sf"/>
</dbReference>
<accession>A0A2Z5FZ55</accession>
<dbReference type="KEGG" id="abas:ACPOL_2833"/>
<dbReference type="AlphaFoldDB" id="A0A2Z5FZ55"/>
<organism evidence="3 4">
    <name type="scientific">Acidisarcina polymorpha</name>
    <dbReference type="NCBI Taxonomy" id="2211140"/>
    <lineage>
        <taxon>Bacteria</taxon>
        <taxon>Pseudomonadati</taxon>
        <taxon>Acidobacteriota</taxon>
        <taxon>Terriglobia</taxon>
        <taxon>Terriglobales</taxon>
        <taxon>Acidobacteriaceae</taxon>
        <taxon>Acidisarcina</taxon>
    </lineage>
</organism>
<keyword evidence="1" id="KW-0521">NADP</keyword>
<dbReference type="RefSeq" id="WP_114207434.1">
    <property type="nucleotide sequence ID" value="NZ_CP030840.1"/>
</dbReference>
<feature type="domain" description="Enoyl reductase (ER)" evidence="2">
    <location>
        <begin position="13"/>
        <end position="310"/>
    </location>
</feature>
<evidence type="ECO:0000313" key="3">
    <source>
        <dbReference type="EMBL" id="AXC12141.1"/>
    </source>
</evidence>
<evidence type="ECO:0000256" key="1">
    <source>
        <dbReference type="ARBA" id="ARBA00022857"/>
    </source>
</evidence>
<sequence length="314" mass="33424">MKAIRFNSYGEPSVLQSIDLPKPQLKSDEVLVQVHASAINPSDIKNVAGVFHATLPRIPGRDFAGVVVEGPKHLGEHVWGSGAGFGVVRDGTHAEYVAVRMDALALKPGHLSMSEAAAIGIPFLAAWMGLEAAQVLPGETVFVTGAAGSVGRAVIQIARWKKARVFGLVRPDQKTEADQAVIQQGDSLSAQIKELTGGKGVDISIDCVGSLFEECAESLKRGGRQIALTAAGDGRVSFNLTDFYHELKKLIGIDTMKLSDSQIAGMLEAMRPGFESGALMPPEFDESPFSDAVSVYTAVVSKAKQKKQILRMVS</sequence>
<gene>
    <name evidence="3" type="ORF">ACPOL_2833</name>
</gene>
<dbReference type="PANTHER" id="PTHR44154">
    <property type="entry name" value="QUINONE OXIDOREDUCTASE"/>
    <property type="match status" value="1"/>
</dbReference>
<evidence type="ECO:0000259" key="2">
    <source>
        <dbReference type="SMART" id="SM00829"/>
    </source>
</evidence>
<dbReference type="InterPro" id="IPR013154">
    <property type="entry name" value="ADH-like_N"/>
</dbReference>
<dbReference type="Gene3D" id="3.90.180.10">
    <property type="entry name" value="Medium-chain alcohol dehydrogenases, catalytic domain"/>
    <property type="match status" value="1"/>
</dbReference>
<dbReference type="Proteomes" id="UP000253606">
    <property type="component" value="Chromosome"/>
</dbReference>
<dbReference type="SUPFAM" id="SSF51735">
    <property type="entry name" value="NAD(P)-binding Rossmann-fold domains"/>
    <property type="match status" value="1"/>
</dbReference>
<dbReference type="GO" id="GO:0016491">
    <property type="term" value="F:oxidoreductase activity"/>
    <property type="evidence" value="ECO:0007669"/>
    <property type="project" value="InterPro"/>
</dbReference>
<dbReference type="Pfam" id="PF08240">
    <property type="entry name" value="ADH_N"/>
    <property type="match status" value="1"/>
</dbReference>
<protein>
    <submittedName>
        <fullName evidence="3">Quinone oxidoreductase</fullName>
    </submittedName>
</protein>
<reference evidence="3 4" key="1">
    <citation type="journal article" date="2018" name="Front. Microbiol.">
        <title>Hydrolytic Capabilities as a Key to Environmental Success: Chitinolytic and Cellulolytic Acidobacteria From Acidic Sub-arctic Soils and Boreal Peatlands.</title>
        <authorList>
            <person name="Belova S.E."/>
            <person name="Ravin N.V."/>
            <person name="Pankratov T.A."/>
            <person name="Rakitin A.L."/>
            <person name="Ivanova A.A."/>
            <person name="Beletsky A.V."/>
            <person name="Mardanov A.V."/>
            <person name="Sinninghe Damste J.S."/>
            <person name="Dedysh S.N."/>
        </authorList>
    </citation>
    <scope>NUCLEOTIDE SEQUENCE [LARGE SCALE GENOMIC DNA]</scope>
    <source>
        <strain evidence="3 4">SBC82</strain>
    </source>
</reference>
<dbReference type="InterPro" id="IPR051603">
    <property type="entry name" value="Zinc-ADH_QOR/CCCR"/>
</dbReference>
<dbReference type="EMBL" id="CP030840">
    <property type="protein sequence ID" value="AXC12141.1"/>
    <property type="molecule type" value="Genomic_DNA"/>
</dbReference>
<dbReference type="InterPro" id="IPR013149">
    <property type="entry name" value="ADH-like_C"/>
</dbReference>
<keyword evidence="4" id="KW-1185">Reference proteome</keyword>